<dbReference type="Proteomes" id="UP000566440">
    <property type="component" value="Unassembled WGS sequence"/>
</dbReference>
<dbReference type="InterPro" id="IPR051237">
    <property type="entry name" value="Ferric-chelate_Red/DefProt"/>
</dbReference>
<dbReference type="GO" id="GO:0016020">
    <property type="term" value="C:membrane"/>
    <property type="evidence" value="ECO:0007669"/>
    <property type="project" value="TreeGrafter"/>
</dbReference>
<organism evidence="3 4">
    <name type="scientific">Galbula dea</name>
    <dbReference type="NCBI Taxonomy" id="1109041"/>
    <lineage>
        <taxon>Eukaryota</taxon>
        <taxon>Metazoa</taxon>
        <taxon>Chordata</taxon>
        <taxon>Craniata</taxon>
        <taxon>Vertebrata</taxon>
        <taxon>Euteleostomi</taxon>
        <taxon>Archelosauria</taxon>
        <taxon>Archosauria</taxon>
        <taxon>Dinosauria</taxon>
        <taxon>Saurischia</taxon>
        <taxon>Theropoda</taxon>
        <taxon>Coelurosauria</taxon>
        <taxon>Aves</taxon>
        <taxon>Neognathae</taxon>
        <taxon>Neoaves</taxon>
        <taxon>Telluraves</taxon>
        <taxon>Coraciimorphae</taxon>
        <taxon>Piciformes</taxon>
        <taxon>Galbulidae</taxon>
        <taxon>Galbula</taxon>
    </lineage>
</organism>
<keyword evidence="4" id="KW-1185">Reference proteome</keyword>
<evidence type="ECO:0000259" key="2">
    <source>
        <dbReference type="PROSITE" id="PS51019"/>
    </source>
</evidence>
<feature type="chain" id="PRO_5029753015" evidence="1">
    <location>
        <begin position="22"/>
        <end position="289"/>
    </location>
</feature>
<dbReference type="EMBL" id="VWZX01002790">
    <property type="protein sequence ID" value="NXI37562.1"/>
    <property type="molecule type" value="Genomic_DNA"/>
</dbReference>
<name>A0A7K9SN99_9PICI</name>
<dbReference type="PROSITE" id="PS51019">
    <property type="entry name" value="REELIN"/>
    <property type="match status" value="1"/>
</dbReference>
<comment type="caution">
    <text evidence="3">The sequence shown here is derived from an EMBL/GenBank/DDBJ whole genome shotgun (WGS) entry which is preliminary data.</text>
</comment>
<dbReference type="PANTHER" id="PTHR45828:SF43">
    <property type="entry name" value="REELIN DOMAIN-CONTAINING PROTEIN"/>
    <property type="match status" value="1"/>
</dbReference>
<dbReference type="InterPro" id="IPR042307">
    <property type="entry name" value="Reeler_sf"/>
</dbReference>
<gene>
    <name evidence="3" type="primary">Frrs1_0</name>
    <name evidence="3" type="ORF">GALDEA_R12960</name>
</gene>
<evidence type="ECO:0000313" key="3">
    <source>
        <dbReference type="EMBL" id="NXI37562.1"/>
    </source>
</evidence>
<feature type="signal peptide" evidence="1">
    <location>
        <begin position="1"/>
        <end position="21"/>
    </location>
</feature>
<feature type="non-terminal residue" evidence="3">
    <location>
        <position position="1"/>
    </location>
</feature>
<dbReference type="CDD" id="cd08544">
    <property type="entry name" value="Reeler"/>
    <property type="match status" value="1"/>
</dbReference>
<dbReference type="AlphaFoldDB" id="A0A7K9SN99"/>
<accession>A0A7K9SN99</accession>
<evidence type="ECO:0000256" key="1">
    <source>
        <dbReference type="SAM" id="SignalP"/>
    </source>
</evidence>
<feature type="domain" description="Reelin" evidence="2">
    <location>
        <begin position="12"/>
        <end position="178"/>
    </location>
</feature>
<dbReference type="Gene3D" id="2.60.40.4060">
    <property type="entry name" value="Reeler domain"/>
    <property type="match status" value="1"/>
</dbReference>
<evidence type="ECO:0000313" key="4">
    <source>
        <dbReference type="Proteomes" id="UP000566440"/>
    </source>
</evidence>
<dbReference type="InterPro" id="IPR002861">
    <property type="entry name" value="Reeler_dom"/>
</dbReference>
<protein>
    <submittedName>
        <fullName evidence="3">FRRS1 reductase</fullName>
    </submittedName>
</protein>
<keyword evidence="1" id="KW-0732">Signal</keyword>
<dbReference type="OrthoDB" id="2419613at2759"/>
<dbReference type="PANTHER" id="PTHR45828">
    <property type="entry name" value="CYTOCHROME B561/FERRIC REDUCTASE TRANSMEMBRANE"/>
    <property type="match status" value="1"/>
</dbReference>
<proteinExistence type="predicted"/>
<reference evidence="3 4" key="1">
    <citation type="submission" date="2019-09" db="EMBL/GenBank/DDBJ databases">
        <title>Bird 10,000 Genomes (B10K) Project - Family phase.</title>
        <authorList>
            <person name="Zhang G."/>
        </authorList>
    </citation>
    <scope>NUCLEOTIDE SEQUENCE [LARGE SCALE GENOMIC DNA]</scope>
    <source>
        <strain evidence="3">B10K-DU-001-62</strain>
        <tissue evidence="3">Muscle</tissue>
    </source>
</reference>
<feature type="non-terminal residue" evidence="3">
    <location>
        <position position="289"/>
    </location>
</feature>
<sequence length="289" mass="31149">MRRHSCFVFLFCGIFLPGILGFPQTNTSIDCDSLLPNYEAEPQTSAPPYIISVAFDNFEPGNEIQVTLEALKDVGFKGFNLQAREIEGDVPVGTFKITDPNTKGLECRNVTNSAVSHANSDVKKKVTTTWIAPHDVKDLQFIATVVQDLEKFWVGVQSKTLTRTHSESVNGTGKSKRKVYFELISACTFLQRGGTYTTQGRCIMVGPSGSSQKSYSGSQGGVVYTISNSGCGPGGAAGAYSQHACLDVSYKKWILCSLQSVPSSSSDSTKKVVVIANSNPFPPVVSSFS</sequence>
<dbReference type="Pfam" id="PF02014">
    <property type="entry name" value="Reeler"/>
    <property type="match status" value="1"/>
</dbReference>